<gene>
    <name evidence="3" type="ORF">IR213_00705</name>
</gene>
<keyword evidence="4" id="KW-1185">Reference proteome</keyword>
<dbReference type="RefSeq" id="WP_194310389.1">
    <property type="nucleotide sequence ID" value="NZ_JADHEC010000001.1"/>
</dbReference>
<dbReference type="Proteomes" id="UP000646211">
    <property type="component" value="Unassembled WGS sequence"/>
</dbReference>
<evidence type="ECO:0000256" key="1">
    <source>
        <dbReference type="ARBA" id="ARBA00022729"/>
    </source>
</evidence>
<dbReference type="EMBL" id="JADHEC010000001">
    <property type="protein sequence ID" value="MBF2707119.1"/>
    <property type="molecule type" value="Genomic_DNA"/>
</dbReference>
<reference evidence="3" key="1">
    <citation type="submission" date="2020-11" db="EMBL/GenBank/DDBJ databases">
        <title>Genome of Flavobacterium soyangense.</title>
        <authorList>
            <person name="Liu Q."/>
            <person name="Xin Y.-H."/>
        </authorList>
    </citation>
    <scope>NUCLEOTIDE SEQUENCE</scope>
    <source>
        <strain evidence="3">CGMCC 1.13493</strain>
    </source>
</reference>
<dbReference type="NCBIfam" id="TIGR04183">
    <property type="entry name" value="Por_Secre_tail"/>
    <property type="match status" value="1"/>
</dbReference>
<dbReference type="Pfam" id="PF18962">
    <property type="entry name" value="Por_Secre_tail"/>
    <property type="match status" value="1"/>
</dbReference>
<keyword evidence="1" id="KW-0732">Signal</keyword>
<evidence type="ECO:0000259" key="2">
    <source>
        <dbReference type="Pfam" id="PF18962"/>
    </source>
</evidence>
<evidence type="ECO:0000313" key="4">
    <source>
        <dbReference type="Proteomes" id="UP000646211"/>
    </source>
</evidence>
<feature type="domain" description="Secretion system C-terminal sorting" evidence="2">
    <location>
        <begin position="918"/>
        <end position="984"/>
    </location>
</feature>
<dbReference type="InterPro" id="IPR026444">
    <property type="entry name" value="Secre_tail"/>
</dbReference>
<proteinExistence type="predicted"/>
<sequence length="985" mass="103730">MKKSYLNSERNFAVSLKPSMTIPLLLMVLFVCLFVNAGNAANISSRVSGNWSSASTWNGGVVPSSLDNVTINNTVNVDVNATVQSVNVIGTLIENDKIVFTIGSATAAGSFTVGGTFTMGGSGSTSNDHSTLIVYGNYINNGASDLWKSDVIITGNLDTTKSTSKLQNNGNVIVGGDILGTFDLTGGTGTGQIYAVNPIATVTISPSSIDNNVNVGLFPSYPTESQALIDLINSVIYSTCTFTVGDIASVSICSGSSAVFTATTSATSPGYQWQVKVGTSDWKTLSNDAIYSGVTTATLTVISSSSVNSNQYRAIITKGCSKTGNSGSLTVTSAINAPDVGAITQPTTCASPTGSVVLSGLPSGSWTINPGGVTGNTTSKTISGLAAGTYNFKVTNAAGCTSAASGSVIISPLVTNTWNGSQWSTLAVPTIDQNIIFNGNYTSNTDVSGCTCQVNSGVKVIISPSNTLTIYNQVAVLGTGTLTFDSSATVSASNPISKSGSLVQKNNTPPVANSGNIIYNRTVSAIHNTDYTYWSSPVSSEILSTFSPQSQNKFYSFDADLDAWTTELPSNSMVKGKGYSIYGPQNISNSTFYGSFTGTPNNGSVSITGVKINKSYLIGNPYPSAIDADLFISANTGVLDGSLYFWTHNTDPVKGQYSYDDYATYNLTGGTGTTKGAKGLASTSGNSNLFFNANIPNGYIAAGQGFFVGSNTNSITDTKIVFDNSMRVGNGVLGLNPQFFKTKGNPKAKNANAIEKSRVWLNLSNEQGVFKQTLIGYITGATNDYETTYDADSYDSLDGADFYSVNGDSNLVIQGRALPFDENDTIPLGFRSSSDGDYTVNIDQIDGVLTNQAVFIEDKLTNTVTDLKNGDYKFSTVAGTFNDRFVLKYTNTSKTLGVDATDKEDGILVLYSNNYKTLIIHNNVMDSTVNSVALYNITGQKISNWDVKDSEQTNIQIPIKSINSGIYIVKVNTTIGESSKKIIVN</sequence>
<dbReference type="AlphaFoldDB" id="A0A930XZ68"/>
<protein>
    <submittedName>
        <fullName evidence="3">T9SS type A sorting domain-containing protein</fullName>
    </submittedName>
</protein>
<name>A0A930XZ68_9FLAO</name>
<comment type="caution">
    <text evidence="3">The sequence shown here is derived from an EMBL/GenBank/DDBJ whole genome shotgun (WGS) entry which is preliminary data.</text>
</comment>
<organism evidence="3 4">
    <name type="scientific">Flavobacterium soyangense</name>
    <dbReference type="NCBI Taxonomy" id="2023265"/>
    <lineage>
        <taxon>Bacteria</taxon>
        <taxon>Pseudomonadati</taxon>
        <taxon>Bacteroidota</taxon>
        <taxon>Flavobacteriia</taxon>
        <taxon>Flavobacteriales</taxon>
        <taxon>Flavobacteriaceae</taxon>
        <taxon>Flavobacterium</taxon>
    </lineage>
</organism>
<accession>A0A930XZ68</accession>
<evidence type="ECO:0000313" key="3">
    <source>
        <dbReference type="EMBL" id="MBF2707119.1"/>
    </source>
</evidence>